<feature type="coiled-coil region" evidence="1">
    <location>
        <begin position="144"/>
        <end position="178"/>
    </location>
</feature>
<dbReference type="STRING" id="318479.A0A158Q3F7"/>
<evidence type="ECO:0000313" key="6">
    <source>
        <dbReference type="WBParaSite" id="DME_0000231101-mRNA-1"/>
    </source>
</evidence>
<evidence type="ECO:0000313" key="3">
    <source>
        <dbReference type="EMBL" id="VDN56698.1"/>
    </source>
</evidence>
<evidence type="ECO:0000256" key="2">
    <source>
        <dbReference type="SAM" id="MobiDB-lite"/>
    </source>
</evidence>
<evidence type="ECO:0000313" key="5">
    <source>
        <dbReference type="Proteomes" id="UP000274756"/>
    </source>
</evidence>
<feature type="region of interest" description="Disordered" evidence="2">
    <location>
        <begin position="477"/>
        <end position="501"/>
    </location>
</feature>
<dbReference type="EMBL" id="UYYG01001156">
    <property type="protein sequence ID" value="VDN56698.1"/>
    <property type="molecule type" value="Genomic_DNA"/>
</dbReference>
<protein>
    <submittedName>
        <fullName evidence="6">Centrosomal protein of 135 kDa</fullName>
    </submittedName>
</protein>
<reference evidence="6" key="1">
    <citation type="submission" date="2016-04" db="UniProtKB">
        <authorList>
            <consortium name="WormBaseParasite"/>
        </authorList>
    </citation>
    <scope>IDENTIFICATION</scope>
</reference>
<feature type="coiled-coil region" evidence="1">
    <location>
        <begin position="1552"/>
        <end position="1579"/>
    </location>
</feature>
<evidence type="ECO:0000313" key="4">
    <source>
        <dbReference type="Proteomes" id="UP000038040"/>
    </source>
</evidence>
<feature type="coiled-coil region" evidence="1">
    <location>
        <begin position="1065"/>
        <end position="1099"/>
    </location>
</feature>
<evidence type="ECO:0000256" key="1">
    <source>
        <dbReference type="SAM" id="Coils"/>
    </source>
</evidence>
<feature type="region of interest" description="Disordered" evidence="2">
    <location>
        <begin position="1202"/>
        <end position="1222"/>
    </location>
</feature>
<name>A0A158Q3F7_DRAME</name>
<feature type="coiled-coil region" evidence="1">
    <location>
        <begin position="1275"/>
        <end position="1357"/>
    </location>
</feature>
<feature type="coiled-coil region" evidence="1">
    <location>
        <begin position="343"/>
        <end position="389"/>
    </location>
</feature>
<feature type="coiled-coil region" evidence="1">
    <location>
        <begin position="547"/>
        <end position="595"/>
    </location>
</feature>
<dbReference type="Proteomes" id="UP000038040">
    <property type="component" value="Unplaced"/>
</dbReference>
<sequence length="1634" mass="192526">MSHFGGMDSAKLEQLEALLNVDVENQEFIKNCYECVIKYEYNADDPPQTIRIIIQSMKWLLEYERAFADELREIAEKEANEFNEKEDKLEKEARTLKNEITELRKLLASNTKNDVYKSETFRVDNLQEEIAYLNAQIRGRVREINDERDKNEELTARVNALEKERNSLIHHKSLLEDRIRDLNRHLSSTNEISAKIEADERKLNQRNEQIIKLSSHIKEITQRNDEMANEIDRLSQALASATVFIEDTTEKYASMRNELIESNKVIERLANENEILTKQIEVRGEAFKKMEYTEGATIECYQVSFFVLIFEFSEIGTRSIVKIYFSIYGIVLKNIISGKDRQIEELQEATRSFQVELDKTRAQIQLNKSEEREEELERLRNELVEATKFAKQFFGSINAGRDRNIMELQSKILQLNQETFGDAENEISRLEKQLKFRDEQIEKLNVKCSLLHYELISPSEKANTSFSGVLNLSHETIRSAEESSEDSTSLSPPKLKTTEDKSIETDVKNTVDTVQKALATEKTEIQTKILRPNTQTIESWEASAMLIASQNHELMILLQEIEDKDEQLQRMERIMIDATKNFDCLTEKYSKLQEEFIKFKEVKERELNRKINDTIAEYEVELEWYNKLSNSVEKGELTKATMHRKLISERIQRCRLDRKLRMIEKNYESEKDKNINLKKKLQYNIMLHGKQLITARYEAELTTLELARLQNILLHSVPQREYDILLDKYKRILVEESGDIQPSQLRSSCNLQIELLQTDCKSNENELLAKIDYLKNLNDVLNNQNEFWKAENDKLIKENGELQKFFEEIECESHVKGMLVAIQRRFLKLLTEQADYNRSQTFSANQFHRLRSEFSTKSLQWVAERKKLIKIIRNLQISIQVNLPRFYAFSGRVESKSEELAIQLRNIESIKWSHEKIKENDFDVIKLQKSFQANQFNLLNTINDLDNTKSQLKKKEEKIAELETYIEQLKIQISDLITADSDIISFNVDNAKALAEENIVSDITNPGDLEENAITTQQVPSATINSSEAEAEQKECLQTKMIIYDNSEKCEKKVEYIRETAQLCIENYKDQLKYKEEVIEKYKEIIKQMDNKKISEKNKGILLQRENDDEGKLTEKMKRSNEILENQKFDENFQQIYRLKMDIDELENANKRLSERLTEINETSQRNQQQQQVQQLKEYIDGSTQTINLDEIFNDEKIINENYQSPLSPSPSSFNKPSLSPSPFNKFDEQNNRIIDLNENQSLKIPQELNKLTKKKLQIKTNDGIRNENNILHALRKEESLVNSLRNEIRTLKERLATQTANNKELKEVCEKIREEALSTIEQKYYRTEFATGNMENNELFNKLEKTKTEVINLKRTVRIQNELIGKLQKEQKKFELKNSSECESRESELQEIIKRREKRIEQMNREEKLRINELEKLEITLKDLRMNNDNFLSIKDESDKKIKMFEDSISLITQQNTLLRKENEILNGRLTNLQNELEDANEKLQRIREEKSQKIENLHKFSKSTEINGIEESLFQKNSRDTYGNTEYSEMRPNQAGFGSGPGCADQIFTLRRYKEAYEEARERLLLVEKEYTKFRKEYNKIIKRITKKEFKEPEEISAIAVLRDKLMAKEKIIEQQNHRIEMLERERWRRIL</sequence>
<reference evidence="3 5" key="2">
    <citation type="submission" date="2018-11" db="EMBL/GenBank/DDBJ databases">
        <authorList>
            <consortium name="Pathogen Informatics"/>
        </authorList>
    </citation>
    <scope>NUCLEOTIDE SEQUENCE [LARGE SCALE GENOMIC DNA]</scope>
</reference>
<feature type="coiled-coil region" evidence="1">
    <location>
        <begin position="938"/>
        <end position="979"/>
    </location>
</feature>
<keyword evidence="5" id="KW-1185">Reference proteome</keyword>
<feature type="coiled-coil region" evidence="1">
    <location>
        <begin position="1136"/>
        <end position="1170"/>
    </location>
</feature>
<dbReference type="AlphaFoldDB" id="A0A158Q3F7"/>
<feature type="coiled-coil region" evidence="1">
    <location>
        <begin position="413"/>
        <end position="447"/>
    </location>
</feature>
<feature type="coiled-coil region" evidence="1">
    <location>
        <begin position="1387"/>
        <end position="1498"/>
    </location>
</feature>
<feature type="coiled-coil region" evidence="1">
    <location>
        <begin position="217"/>
        <end position="279"/>
    </location>
</feature>
<organism evidence="4 6">
    <name type="scientific">Dracunculus medinensis</name>
    <name type="common">Guinea worm</name>
    <dbReference type="NCBI Taxonomy" id="318479"/>
    <lineage>
        <taxon>Eukaryota</taxon>
        <taxon>Metazoa</taxon>
        <taxon>Ecdysozoa</taxon>
        <taxon>Nematoda</taxon>
        <taxon>Chromadorea</taxon>
        <taxon>Rhabditida</taxon>
        <taxon>Spirurina</taxon>
        <taxon>Dracunculoidea</taxon>
        <taxon>Dracunculidae</taxon>
        <taxon>Dracunculus</taxon>
    </lineage>
</organism>
<feature type="coiled-coil region" evidence="1">
    <location>
        <begin position="60"/>
        <end position="113"/>
    </location>
</feature>
<proteinExistence type="predicted"/>
<dbReference type="WBParaSite" id="DME_0000231101-mRNA-1">
    <property type="protein sequence ID" value="DME_0000231101-mRNA-1"/>
    <property type="gene ID" value="DME_0000231101"/>
</dbReference>
<gene>
    <name evidence="3" type="ORF">DME_LOCUS6671</name>
</gene>
<dbReference type="OrthoDB" id="5864070at2759"/>
<keyword evidence="1" id="KW-0175">Coiled coil</keyword>
<dbReference type="Proteomes" id="UP000274756">
    <property type="component" value="Unassembled WGS sequence"/>
</dbReference>
<accession>A0A158Q3F7</accession>